<evidence type="ECO:0000313" key="2">
    <source>
        <dbReference type="Proteomes" id="UP001060215"/>
    </source>
</evidence>
<name>A0ACC0FC19_9ERIC</name>
<protein>
    <submittedName>
        <fullName evidence="1">Uncharacterized protein</fullName>
    </submittedName>
</protein>
<keyword evidence="2" id="KW-1185">Reference proteome</keyword>
<sequence length="168" mass="17765">MTAEYKLANNKNMMMFKSVAKSRNTNIAHKTGNAVSSLADGFQNLQINRPIGPPTSVPNSAGPRPHTPLDNDLAFLFSSIFSFISGASPMTHRGPPPPAILPRPLVPLGGPLQATLPSNLASNRPSISPPGTQFPMPFGSSSPLGSLSSAVSSFVLALSCLRGKWHHR</sequence>
<reference evidence="1 2" key="1">
    <citation type="journal article" date="2022" name="Plant J.">
        <title>Chromosome-level genome of Camellia lanceoleosa provides a valuable resource for understanding genome evolution and self-incompatibility.</title>
        <authorList>
            <person name="Gong W."/>
            <person name="Xiao S."/>
            <person name="Wang L."/>
            <person name="Liao Z."/>
            <person name="Chang Y."/>
            <person name="Mo W."/>
            <person name="Hu G."/>
            <person name="Li W."/>
            <person name="Zhao G."/>
            <person name="Zhu H."/>
            <person name="Hu X."/>
            <person name="Ji K."/>
            <person name="Xiang X."/>
            <person name="Song Q."/>
            <person name="Yuan D."/>
            <person name="Jin S."/>
            <person name="Zhang L."/>
        </authorList>
    </citation>
    <scope>NUCLEOTIDE SEQUENCE [LARGE SCALE GENOMIC DNA]</scope>
    <source>
        <strain evidence="1">SQ_2022a</strain>
    </source>
</reference>
<organism evidence="1 2">
    <name type="scientific">Camellia lanceoleosa</name>
    <dbReference type="NCBI Taxonomy" id="1840588"/>
    <lineage>
        <taxon>Eukaryota</taxon>
        <taxon>Viridiplantae</taxon>
        <taxon>Streptophyta</taxon>
        <taxon>Embryophyta</taxon>
        <taxon>Tracheophyta</taxon>
        <taxon>Spermatophyta</taxon>
        <taxon>Magnoliopsida</taxon>
        <taxon>eudicotyledons</taxon>
        <taxon>Gunneridae</taxon>
        <taxon>Pentapetalae</taxon>
        <taxon>asterids</taxon>
        <taxon>Ericales</taxon>
        <taxon>Theaceae</taxon>
        <taxon>Camellia</taxon>
    </lineage>
</organism>
<proteinExistence type="predicted"/>
<evidence type="ECO:0000313" key="1">
    <source>
        <dbReference type="EMBL" id="KAI7985607.1"/>
    </source>
</evidence>
<comment type="caution">
    <text evidence="1">The sequence shown here is derived from an EMBL/GenBank/DDBJ whole genome shotgun (WGS) entry which is preliminary data.</text>
</comment>
<dbReference type="EMBL" id="CM045772">
    <property type="protein sequence ID" value="KAI7985607.1"/>
    <property type="molecule type" value="Genomic_DNA"/>
</dbReference>
<dbReference type="Proteomes" id="UP001060215">
    <property type="component" value="Chromosome 15"/>
</dbReference>
<accession>A0ACC0FC19</accession>
<gene>
    <name evidence="1" type="ORF">LOK49_LG14G01789</name>
</gene>